<reference evidence="4" key="1">
    <citation type="submission" date="2020-09" db="EMBL/GenBank/DDBJ databases">
        <title>New species isolated from human feces.</title>
        <authorList>
            <person name="Kitahara M."/>
            <person name="Shigeno Y."/>
            <person name="Shime M."/>
            <person name="Matsumoto Y."/>
            <person name="Nakamura S."/>
            <person name="Motooka D."/>
            <person name="Fukuoka S."/>
            <person name="Nishikawa H."/>
            <person name="Benno Y."/>
        </authorList>
    </citation>
    <scope>NUCLEOTIDE SEQUENCE</scope>
    <source>
        <strain evidence="4">MM50</strain>
    </source>
</reference>
<name>A0A810Q6R7_9FIRM</name>
<evidence type="ECO:0000313" key="5">
    <source>
        <dbReference type="Proteomes" id="UP000681035"/>
    </source>
</evidence>
<dbReference type="InterPro" id="IPR048428">
    <property type="entry name" value="YobI-NTPase"/>
</dbReference>
<dbReference type="AlphaFoldDB" id="A0A810Q6R7"/>
<keyword evidence="2" id="KW-0472">Membrane</keyword>
<feature type="domain" description="YobI-like P-loop NTPase" evidence="3">
    <location>
        <begin position="22"/>
        <end position="394"/>
    </location>
</feature>
<dbReference type="RefSeq" id="WP_213541921.1">
    <property type="nucleotide sequence ID" value="NZ_AP023418.1"/>
</dbReference>
<protein>
    <recommendedName>
        <fullName evidence="3">YobI-like P-loop NTPase domain-containing protein</fullName>
    </recommendedName>
</protein>
<proteinExistence type="predicted"/>
<evidence type="ECO:0000313" key="4">
    <source>
        <dbReference type="EMBL" id="BCK81151.1"/>
    </source>
</evidence>
<evidence type="ECO:0000259" key="3">
    <source>
        <dbReference type="Pfam" id="PF20693"/>
    </source>
</evidence>
<feature type="transmembrane region" description="Helical" evidence="2">
    <location>
        <begin position="123"/>
        <end position="143"/>
    </location>
</feature>
<organism evidence="4 5">
    <name type="scientific">Vescimonas coprocola</name>
    <dbReference type="NCBI Taxonomy" id="2714355"/>
    <lineage>
        <taxon>Bacteria</taxon>
        <taxon>Bacillati</taxon>
        <taxon>Bacillota</taxon>
        <taxon>Clostridia</taxon>
        <taxon>Eubacteriales</taxon>
        <taxon>Oscillospiraceae</taxon>
        <taxon>Vescimonas</taxon>
    </lineage>
</organism>
<dbReference type="Proteomes" id="UP000681035">
    <property type="component" value="Chromosome"/>
</dbReference>
<evidence type="ECO:0000256" key="1">
    <source>
        <dbReference type="SAM" id="Coils"/>
    </source>
</evidence>
<dbReference type="KEGG" id="vcop:MM50RIKEN_09140"/>
<dbReference type="Pfam" id="PF20693">
    <property type="entry name" value="YobI-ATPase"/>
    <property type="match status" value="1"/>
</dbReference>
<sequence length="1199" mass="139566">MAEAKYIFEKLTPITDSDISVYESAIDFVFENNDVKNIALSGAYGAGKSSVLASYKSSHPDTKFLHISLAHFQDDQNNASSDAPIKESILEGKILNQLIHQIPAEKIPQTNFRVKKSTGNGAIICYTIATAFFLLFLLHILFFDNWSQFVGTLPDGIIQRFLSLSTANMSLLFSGIGCFAIACFFFFRILLVQKNKSIFKKLSFQGNEIEVFEESDDSYFDKYLNEVLYLFENVQENVIVFEDMDRFDASKIFERLREINTLVNLQREKENKPILRFFYLLRDDIFVSKDRTKFFDCIIPVVPVVDSSNSYNQFISHLEKNNLLSKFNEGFLQGISLYVDDMRLLKNICNEFLIYYNRLNTTELDYNKMFALITYKNLFPRDFGDLQLNKGFVYALFDNKPNFISRVCDELKAKIDKTRKRIADANNELATSEYELGLIFQPKRGYYSRLSSSDQADYDRRLQAINDRNNNVIRDLEETIVTYEEELRKIGCAPLASLITRENVEEVFNLTVTNEIGEENDFSEIKSSEYFALVKYLIRKGYIDETYADYMTYFYENSLSRIDKTFLRSITDKKAKPYTYELKSPEMVFSRLQPNDFDQEETQNFILCDYLLSEKSSSEHLAHFISQLRDSKAYPFVSQYFNCTSYMSRFIQVFNEQWPSLFVDMQADSGFSKEQLRLFSVHTLHFVDSTTLDKVNENSVLTEYINAANDYLAIQSPQVEKLISAFQQLNVCFPEINYDCSNKGLILAVYENNLYELNFKNIAMFLEKLWGIDDSENIIHRNYTIISSDKTSPLYKRIDCNMSKYVDIVLRECSGKIIDDECVVIDLLNRTDISNSQKEEYIKPLITPLHMLSAVRDHSIWASLLDTDILIRSEQNVLDYFCVKGKLDVGLISFINSANHLLDFSSTNISLTEDQSSSLFSETIVCNEILDTQYASILKSIQHYDEAFNIPNIQESKVNILICHNIIRMNPDTLKYMRNEYPSVIPFFIEKNIDEYERMMSSELFIQSELLEILSWNISDAIKLKLLEFSDDEISIIGKNYSTQICVYILTHNLEQEDMGVLYKVYSDQQAEIQKIILENAMVNIEEIILDPNIADKSLKEKILIDSNLAFEKRVNLFVAMLPYIEQDEACKYLSALNLHEYVRIFDSHNKPKFEINQQSEIILDAFKQKGWIFEYVEDENRPGYYKIRRREPRKNEKE</sequence>
<feature type="coiled-coil region" evidence="1">
    <location>
        <begin position="466"/>
        <end position="493"/>
    </location>
</feature>
<keyword evidence="1" id="KW-0175">Coiled coil</keyword>
<dbReference type="EMBL" id="AP023418">
    <property type="protein sequence ID" value="BCK81151.1"/>
    <property type="molecule type" value="Genomic_DNA"/>
</dbReference>
<accession>A0A810Q6R7</accession>
<keyword evidence="2" id="KW-0812">Transmembrane</keyword>
<evidence type="ECO:0000256" key="2">
    <source>
        <dbReference type="SAM" id="Phobius"/>
    </source>
</evidence>
<feature type="coiled-coil region" evidence="1">
    <location>
        <begin position="408"/>
        <end position="435"/>
    </location>
</feature>
<keyword evidence="5" id="KW-1185">Reference proteome</keyword>
<feature type="transmembrane region" description="Helical" evidence="2">
    <location>
        <begin position="171"/>
        <end position="191"/>
    </location>
</feature>
<keyword evidence="2" id="KW-1133">Transmembrane helix</keyword>
<gene>
    <name evidence="4" type="ORF">MM50RIKEN_09140</name>
</gene>